<accession>A0A1I6H7G0</accession>
<feature type="transmembrane region" description="Helical" evidence="5">
    <location>
        <begin position="94"/>
        <end position="116"/>
    </location>
</feature>
<name>A0A1I6H7G0_9EURY</name>
<dbReference type="GO" id="GO:0016020">
    <property type="term" value="C:membrane"/>
    <property type="evidence" value="ECO:0007669"/>
    <property type="project" value="UniProtKB-SubCell"/>
</dbReference>
<feature type="transmembrane region" description="Helical" evidence="5">
    <location>
        <begin position="248"/>
        <end position="265"/>
    </location>
</feature>
<sequence>MNRRLATVGTFALLATLWGLSFLAISVGLETLDPVLFAAFRYDTGAAFLLAFALLSGASWRPTGRSNLAAILAGGVFLVGMNAFLFVGQQTVPSGVAAIMQSLVPIATSLWALVLLPEERVSPVGAVGIALGFLGVVLIVRPDPANLLADRLVGRLVILLQVSGVALGGVLVQRARPTLDKAALSGWSMLVGGVILHVASAVLGEPFALPATVRTGAAVAYLGVFATALAFFIYFHLLETQGALETSLVAYLVPVVATVVGVTVLDETLTLSTLAGFVVVFAGFLVLKRRAIADLVSEATETAETAGD</sequence>
<gene>
    <name evidence="7" type="ORF">SAMN04488124_1876</name>
</gene>
<evidence type="ECO:0000313" key="8">
    <source>
        <dbReference type="Proteomes" id="UP000243250"/>
    </source>
</evidence>
<dbReference type="SUPFAM" id="SSF103481">
    <property type="entry name" value="Multidrug resistance efflux transporter EmrE"/>
    <property type="match status" value="2"/>
</dbReference>
<keyword evidence="4 5" id="KW-0472">Membrane</keyword>
<evidence type="ECO:0000256" key="5">
    <source>
        <dbReference type="SAM" id="Phobius"/>
    </source>
</evidence>
<feature type="domain" description="EamA" evidence="6">
    <location>
        <begin position="154"/>
        <end position="287"/>
    </location>
</feature>
<evidence type="ECO:0000256" key="4">
    <source>
        <dbReference type="ARBA" id="ARBA00023136"/>
    </source>
</evidence>
<evidence type="ECO:0000313" key="7">
    <source>
        <dbReference type="EMBL" id="SFR50382.1"/>
    </source>
</evidence>
<keyword evidence="8" id="KW-1185">Reference proteome</keyword>
<comment type="subcellular location">
    <subcellularLocation>
        <location evidence="1">Membrane</location>
        <topology evidence="1">Multi-pass membrane protein</topology>
    </subcellularLocation>
</comment>
<dbReference type="RefSeq" id="WP_089879758.1">
    <property type="nucleotide sequence ID" value="NZ_FOYS01000003.1"/>
</dbReference>
<proteinExistence type="predicted"/>
<dbReference type="InterPro" id="IPR050638">
    <property type="entry name" value="AA-Vitamin_Transporters"/>
</dbReference>
<dbReference type="STRING" id="555875.SAMN04488124_1876"/>
<dbReference type="PANTHER" id="PTHR32322">
    <property type="entry name" value="INNER MEMBRANE TRANSPORTER"/>
    <property type="match status" value="1"/>
</dbReference>
<reference evidence="8" key="1">
    <citation type="submission" date="2016-10" db="EMBL/GenBank/DDBJ databases">
        <authorList>
            <person name="Varghese N."/>
            <person name="Submissions S."/>
        </authorList>
    </citation>
    <scope>NUCLEOTIDE SEQUENCE [LARGE SCALE GENOMIC DNA]</scope>
    <source>
        <strain evidence="8">CGMCC 1.8711</strain>
    </source>
</reference>
<dbReference type="AlphaFoldDB" id="A0A1I6H7G0"/>
<evidence type="ECO:0000256" key="2">
    <source>
        <dbReference type="ARBA" id="ARBA00022692"/>
    </source>
</evidence>
<feature type="transmembrane region" description="Helical" evidence="5">
    <location>
        <begin position="271"/>
        <end position="287"/>
    </location>
</feature>
<evidence type="ECO:0000256" key="1">
    <source>
        <dbReference type="ARBA" id="ARBA00004141"/>
    </source>
</evidence>
<feature type="transmembrane region" description="Helical" evidence="5">
    <location>
        <begin position="152"/>
        <end position="172"/>
    </location>
</feature>
<feature type="transmembrane region" description="Helical" evidence="5">
    <location>
        <begin position="215"/>
        <end position="236"/>
    </location>
</feature>
<dbReference type="Proteomes" id="UP000243250">
    <property type="component" value="Unassembled WGS sequence"/>
</dbReference>
<feature type="domain" description="EamA" evidence="6">
    <location>
        <begin position="11"/>
        <end position="140"/>
    </location>
</feature>
<feature type="transmembrane region" description="Helical" evidence="5">
    <location>
        <begin position="123"/>
        <end position="140"/>
    </location>
</feature>
<feature type="transmembrane region" description="Helical" evidence="5">
    <location>
        <begin position="38"/>
        <end position="56"/>
    </location>
</feature>
<protein>
    <submittedName>
        <fullName evidence="7">Permease of the drug/metabolite transporter (DMT) superfamily</fullName>
    </submittedName>
</protein>
<feature type="transmembrane region" description="Helical" evidence="5">
    <location>
        <begin position="68"/>
        <end position="88"/>
    </location>
</feature>
<dbReference type="PANTHER" id="PTHR32322:SF2">
    <property type="entry name" value="EAMA DOMAIN-CONTAINING PROTEIN"/>
    <property type="match status" value="1"/>
</dbReference>
<feature type="transmembrane region" description="Helical" evidence="5">
    <location>
        <begin position="184"/>
        <end position="203"/>
    </location>
</feature>
<dbReference type="InterPro" id="IPR037185">
    <property type="entry name" value="EmrE-like"/>
</dbReference>
<dbReference type="OrthoDB" id="17861at2157"/>
<dbReference type="Pfam" id="PF00892">
    <property type="entry name" value="EamA"/>
    <property type="match status" value="2"/>
</dbReference>
<dbReference type="InterPro" id="IPR000620">
    <property type="entry name" value="EamA_dom"/>
</dbReference>
<dbReference type="EMBL" id="FOYS01000003">
    <property type="protein sequence ID" value="SFR50382.1"/>
    <property type="molecule type" value="Genomic_DNA"/>
</dbReference>
<organism evidence="7 8">
    <name type="scientific">Halogeometricum limi</name>
    <dbReference type="NCBI Taxonomy" id="555875"/>
    <lineage>
        <taxon>Archaea</taxon>
        <taxon>Methanobacteriati</taxon>
        <taxon>Methanobacteriota</taxon>
        <taxon>Stenosarchaea group</taxon>
        <taxon>Halobacteria</taxon>
        <taxon>Halobacteriales</taxon>
        <taxon>Haloferacaceae</taxon>
        <taxon>Halogeometricum</taxon>
    </lineage>
</organism>
<evidence type="ECO:0000259" key="6">
    <source>
        <dbReference type="Pfam" id="PF00892"/>
    </source>
</evidence>
<keyword evidence="2 5" id="KW-0812">Transmembrane</keyword>
<evidence type="ECO:0000256" key="3">
    <source>
        <dbReference type="ARBA" id="ARBA00022989"/>
    </source>
</evidence>
<keyword evidence="3 5" id="KW-1133">Transmembrane helix</keyword>